<dbReference type="InterPro" id="IPR029068">
    <property type="entry name" value="Glyas_Bleomycin-R_OHBP_Dase"/>
</dbReference>
<evidence type="ECO:0000313" key="4">
    <source>
        <dbReference type="Proteomes" id="UP001169063"/>
    </source>
</evidence>
<dbReference type="SUPFAM" id="SSF54593">
    <property type="entry name" value="Glyoxalase/Bleomycin resistance protein/Dihydroxybiphenyl dioxygenase"/>
    <property type="match status" value="1"/>
</dbReference>
<feature type="chain" id="PRO_5045605555" evidence="1">
    <location>
        <begin position="24"/>
        <end position="170"/>
    </location>
</feature>
<name>A0ABT8SNS8_9CAUL</name>
<dbReference type="RefSeq" id="WP_302110037.1">
    <property type="nucleotide sequence ID" value="NZ_JAUKTR010000003.1"/>
</dbReference>
<dbReference type="CDD" id="cd06587">
    <property type="entry name" value="VOC"/>
    <property type="match status" value="1"/>
</dbReference>
<feature type="domain" description="VOC" evidence="2">
    <location>
        <begin position="33"/>
        <end position="165"/>
    </location>
</feature>
<sequence>MKPLHSLVLAAALALAPAAVARADESTSPVQVRGSFFALQVADVEASVAWWRDVFGLSLAMSPPTRNGVTMRLMEGDGLMVELIQDDSARPLRDLIPGGRERQGPIWVHGVFKGGIIVDDFDGVIARLRERGADIAIGPFPATREQRANAVIRDNEGNYIQVVSSQPPVS</sequence>
<dbReference type="Gene3D" id="3.10.180.10">
    <property type="entry name" value="2,3-Dihydroxybiphenyl 1,2-Dioxygenase, domain 1"/>
    <property type="match status" value="1"/>
</dbReference>
<evidence type="ECO:0000256" key="1">
    <source>
        <dbReference type="SAM" id="SignalP"/>
    </source>
</evidence>
<dbReference type="Pfam" id="PF00903">
    <property type="entry name" value="Glyoxalase"/>
    <property type="match status" value="1"/>
</dbReference>
<accession>A0ABT8SNS8</accession>
<organism evidence="3 4">
    <name type="scientific">Peiella sedimenti</name>
    <dbReference type="NCBI Taxonomy" id="3061083"/>
    <lineage>
        <taxon>Bacteria</taxon>
        <taxon>Pseudomonadati</taxon>
        <taxon>Pseudomonadota</taxon>
        <taxon>Alphaproteobacteria</taxon>
        <taxon>Caulobacterales</taxon>
        <taxon>Caulobacteraceae</taxon>
        <taxon>Peiella</taxon>
    </lineage>
</organism>
<keyword evidence="4" id="KW-1185">Reference proteome</keyword>
<dbReference type="PROSITE" id="PS51819">
    <property type="entry name" value="VOC"/>
    <property type="match status" value="1"/>
</dbReference>
<comment type="caution">
    <text evidence="3">The sequence shown here is derived from an EMBL/GenBank/DDBJ whole genome shotgun (WGS) entry which is preliminary data.</text>
</comment>
<dbReference type="Proteomes" id="UP001169063">
    <property type="component" value="Unassembled WGS sequence"/>
</dbReference>
<evidence type="ECO:0000313" key="3">
    <source>
        <dbReference type="EMBL" id="MDO1559609.1"/>
    </source>
</evidence>
<dbReference type="EMBL" id="JAUKTR010000003">
    <property type="protein sequence ID" value="MDO1559609.1"/>
    <property type="molecule type" value="Genomic_DNA"/>
</dbReference>
<dbReference type="InterPro" id="IPR037523">
    <property type="entry name" value="VOC_core"/>
</dbReference>
<proteinExistence type="predicted"/>
<dbReference type="InterPro" id="IPR004360">
    <property type="entry name" value="Glyas_Fos-R_dOase_dom"/>
</dbReference>
<keyword evidence="1" id="KW-0732">Signal</keyword>
<protein>
    <submittedName>
        <fullName evidence="3">VOC family protein</fullName>
    </submittedName>
</protein>
<gene>
    <name evidence="3" type="ORF">Q0812_09235</name>
</gene>
<reference evidence="3" key="1">
    <citation type="submission" date="2023-07" db="EMBL/GenBank/DDBJ databases">
        <title>Brevundimonas soil sp. nov., isolated from the soil of chemical plant.</title>
        <authorList>
            <person name="Wu N."/>
        </authorList>
    </citation>
    <scope>NUCLEOTIDE SEQUENCE</scope>
    <source>
        <strain evidence="3">XZ-24</strain>
    </source>
</reference>
<evidence type="ECO:0000259" key="2">
    <source>
        <dbReference type="PROSITE" id="PS51819"/>
    </source>
</evidence>
<feature type="signal peptide" evidence="1">
    <location>
        <begin position="1"/>
        <end position="23"/>
    </location>
</feature>